<organism evidence="2 3">
    <name type="scientific">Trifolium pratense</name>
    <name type="common">Red clover</name>
    <dbReference type="NCBI Taxonomy" id="57577"/>
    <lineage>
        <taxon>Eukaryota</taxon>
        <taxon>Viridiplantae</taxon>
        <taxon>Streptophyta</taxon>
        <taxon>Embryophyta</taxon>
        <taxon>Tracheophyta</taxon>
        <taxon>Spermatophyta</taxon>
        <taxon>Magnoliopsida</taxon>
        <taxon>eudicotyledons</taxon>
        <taxon>Gunneridae</taxon>
        <taxon>Pentapetalae</taxon>
        <taxon>rosids</taxon>
        <taxon>fabids</taxon>
        <taxon>Fabales</taxon>
        <taxon>Fabaceae</taxon>
        <taxon>Papilionoideae</taxon>
        <taxon>50 kb inversion clade</taxon>
        <taxon>NPAAA clade</taxon>
        <taxon>Hologalegina</taxon>
        <taxon>IRL clade</taxon>
        <taxon>Trifolieae</taxon>
        <taxon>Trifolium</taxon>
    </lineage>
</organism>
<dbReference type="PANTHER" id="PTHR10997">
    <property type="entry name" value="IMPORTIN-7, 8, 11"/>
    <property type="match status" value="1"/>
</dbReference>
<dbReference type="InterPro" id="IPR013598">
    <property type="entry name" value="Exportin-1/Importin-b-like"/>
</dbReference>
<dbReference type="Gene3D" id="1.25.10.10">
    <property type="entry name" value="Leucine-rich Repeat Variant"/>
    <property type="match status" value="1"/>
</dbReference>
<dbReference type="EMBL" id="ASHM01004171">
    <property type="protein sequence ID" value="PNY10921.1"/>
    <property type="molecule type" value="Genomic_DNA"/>
</dbReference>
<dbReference type="AlphaFoldDB" id="A0A2K3P6M0"/>
<evidence type="ECO:0000313" key="2">
    <source>
        <dbReference type="EMBL" id="PNY10921.1"/>
    </source>
</evidence>
<accession>A0A2K3P6M0</accession>
<dbReference type="STRING" id="57577.A0A2K3P6M0"/>
<sequence>MAAPYPDMEAPYVGRYIGFFALRHGPPSTIDNIVLDFPQLSIDNTVYKDIIRRMLLLTLDDPHRKICTAIGVAVASIAAYDWPEEWSDLLPFLLNLINNQTNLNGVHGAMKCLVLLSADLDDRMVPTLIPALFPSLLTIVSSPQAETSSLVVPLLKPWMEQFSSILQIPVQSENPDDWSIRMEVLKCLNQFIQNFSSLIKSEFEVILRPLWNTFVSSLRVYEQASIEGMEDSYEGRYDSDGSEISLESFVIQVTVAAVFDVYYFHDLIMQVIFHYLACFHVRVN</sequence>
<dbReference type="GO" id="GO:0005829">
    <property type="term" value="C:cytosol"/>
    <property type="evidence" value="ECO:0007669"/>
    <property type="project" value="TreeGrafter"/>
</dbReference>
<dbReference type="GO" id="GO:0006606">
    <property type="term" value="P:protein import into nucleus"/>
    <property type="evidence" value="ECO:0007669"/>
    <property type="project" value="TreeGrafter"/>
</dbReference>
<dbReference type="PANTHER" id="PTHR10997:SF9">
    <property type="entry name" value="IMPORTIN-9"/>
    <property type="match status" value="1"/>
</dbReference>
<feature type="domain" description="Exportin-1/Importin-beta-like" evidence="1">
    <location>
        <begin position="66"/>
        <end position="196"/>
    </location>
</feature>
<gene>
    <name evidence="2" type="ORF">L195_g007515</name>
</gene>
<dbReference type="Pfam" id="PF08389">
    <property type="entry name" value="Xpo1"/>
    <property type="match status" value="1"/>
</dbReference>
<reference evidence="2 3" key="1">
    <citation type="journal article" date="2014" name="Am. J. Bot.">
        <title>Genome assembly and annotation for red clover (Trifolium pratense; Fabaceae).</title>
        <authorList>
            <person name="Istvanek J."/>
            <person name="Jaros M."/>
            <person name="Krenek A."/>
            <person name="Repkova J."/>
        </authorList>
    </citation>
    <scope>NUCLEOTIDE SEQUENCE [LARGE SCALE GENOMIC DNA]</scope>
    <source>
        <strain evidence="3">cv. Tatra</strain>
        <tissue evidence="2">Young leaves</tissue>
    </source>
</reference>
<dbReference type="InterPro" id="IPR016024">
    <property type="entry name" value="ARM-type_fold"/>
</dbReference>
<evidence type="ECO:0000313" key="3">
    <source>
        <dbReference type="Proteomes" id="UP000236291"/>
    </source>
</evidence>
<name>A0A2K3P6M0_TRIPR</name>
<dbReference type="InterPro" id="IPR011989">
    <property type="entry name" value="ARM-like"/>
</dbReference>
<comment type="caution">
    <text evidence="2">The sequence shown here is derived from an EMBL/GenBank/DDBJ whole genome shotgun (WGS) entry which is preliminary data.</text>
</comment>
<evidence type="ECO:0000259" key="1">
    <source>
        <dbReference type="Pfam" id="PF08389"/>
    </source>
</evidence>
<dbReference type="Proteomes" id="UP000236291">
    <property type="component" value="Unassembled WGS sequence"/>
</dbReference>
<dbReference type="SUPFAM" id="SSF48371">
    <property type="entry name" value="ARM repeat"/>
    <property type="match status" value="1"/>
</dbReference>
<reference evidence="2 3" key="2">
    <citation type="journal article" date="2017" name="Front. Plant Sci.">
        <title>Gene Classification and Mining of Molecular Markers Useful in Red Clover (Trifolium pratense) Breeding.</title>
        <authorList>
            <person name="Istvanek J."/>
            <person name="Dluhosova J."/>
            <person name="Dluhos P."/>
            <person name="Patkova L."/>
            <person name="Nedelnik J."/>
            <person name="Repkova J."/>
        </authorList>
    </citation>
    <scope>NUCLEOTIDE SEQUENCE [LARGE SCALE GENOMIC DNA]</scope>
    <source>
        <strain evidence="3">cv. Tatra</strain>
        <tissue evidence="2">Young leaves</tissue>
    </source>
</reference>
<proteinExistence type="predicted"/>
<protein>
    <submittedName>
        <fullName evidence="2">Importin-9-like protein</fullName>
    </submittedName>
</protein>
<dbReference type="GO" id="GO:0005635">
    <property type="term" value="C:nuclear envelope"/>
    <property type="evidence" value="ECO:0007669"/>
    <property type="project" value="TreeGrafter"/>
</dbReference>